<dbReference type="InterPro" id="IPR011195">
    <property type="entry name" value="UCP010256"/>
</dbReference>
<dbReference type="InterPro" id="IPR008912">
    <property type="entry name" value="Uncharacterised_CoxE"/>
</dbReference>
<dbReference type="SUPFAM" id="SSF53300">
    <property type="entry name" value="vWA-like"/>
    <property type="match status" value="1"/>
</dbReference>
<dbReference type="PANTHER" id="PTHR39338">
    <property type="entry name" value="BLL5662 PROTEIN-RELATED"/>
    <property type="match status" value="1"/>
</dbReference>
<dbReference type="PANTHER" id="PTHR39338:SF6">
    <property type="entry name" value="BLL5662 PROTEIN"/>
    <property type="match status" value="1"/>
</dbReference>
<sequence>MMNESLLPANLLVDRADSGCLLRNLTAFAGVLRKIGFAAGLDKENAAATALAQMGVHERADVFWALATVFVEKREQLELFRQAFHLFWRGLRGTTDEKTLAPTEGAPLSAAFEGAVTPLNQSTPQPEVTHSASLTENLADKDFEKMNKIEWHTALRLNRNMRTILPPIPTRRRRAATYGKPDMRRTIHRAIRRGGEDERLLFSRRRHKPSQLVVLADISGSMSAYARAFLHFIAGLAVGDEYRLHAFLLGTQLTAVGRRRGGDVEAEAARIAASAQDWDGGTRLTPSLRQFNRLWLRRVGCGEATVLFATDGLERNCDKTTLNAEVARLRKSCRRLLWLNPLLRYDGYAPLAQGAKILSHHADAVCSIHNVRSLQELTAALGAHHNRFSP</sequence>
<evidence type="ECO:0000313" key="2">
    <source>
        <dbReference type="Proteomes" id="UP001168167"/>
    </source>
</evidence>
<reference evidence="1" key="2">
    <citation type="journal article" date="2023" name="Microbiome">
        <title>Synthase-selected sorting approach identifies a beta-lactone synthase in a nudibranch symbiotic bacterium.</title>
        <authorList>
            <person name="Dzunkova M."/>
            <person name="La Clair J.J."/>
            <person name="Tyml T."/>
            <person name="Doud D."/>
            <person name="Schulz F."/>
            <person name="Piquer-Esteban S."/>
            <person name="Porcel Sanchis D."/>
            <person name="Osborn A."/>
            <person name="Robinson D."/>
            <person name="Louie K.B."/>
            <person name="Bowen B.P."/>
            <person name="Bowers R.M."/>
            <person name="Lee J."/>
            <person name="Arnau V."/>
            <person name="Diaz-Villanueva W."/>
            <person name="Stepanauskas R."/>
            <person name="Gosliner T."/>
            <person name="Date S.V."/>
            <person name="Northen T.R."/>
            <person name="Cheng J.F."/>
            <person name="Burkart M.D."/>
            <person name="Woyke T."/>
        </authorList>
    </citation>
    <scope>NUCLEOTIDE SEQUENCE</scope>
    <source>
        <strain evidence="1">Df01</strain>
    </source>
</reference>
<proteinExistence type="predicted"/>
<evidence type="ECO:0000313" key="1">
    <source>
        <dbReference type="EMBL" id="MDM5147774.1"/>
    </source>
</evidence>
<name>A0ABT7QM36_9GAMM</name>
<dbReference type="PIRSF" id="PIRSF010256">
    <property type="entry name" value="CoxE_vWa"/>
    <property type="match status" value="1"/>
</dbReference>
<comment type="caution">
    <text evidence="1">The sequence shown here is derived from an EMBL/GenBank/DDBJ whole genome shotgun (WGS) entry which is preliminary data.</text>
</comment>
<dbReference type="Proteomes" id="UP001168167">
    <property type="component" value="Unassembled WGS sequence"/>
</dbReference>
<accession>A0ABT7QM36</accession>
<reference evidence="1" key="1">
    <citation type="submission" date="2022-08" db="EMBL/GenBank/DDBJ databases">
        <authorList>
            <person name="Dzunkova M."/>
            <person name="La Clair J."/>
            <person name="Tyml T."/>
            <person name="Doud D."/>
            <person name="Schulz F."/>
            <person name="Piquer S."/>
            <person name="Porcel Sanchis D."/>
            <person name="Osborn A."/>
            <person name="Robinson D."/>
            <person name="Louie K.B."/>
            <person name="Bowen B.P."/>
            <person name="Bowers R."/>
            <person name="Lee J."/>
            <person name="Arnau Llombart V."/>
            <person name="Diaz Villanueva W."/>
            <person name="Gosliner T."/>
            <person name="Northen T."/>
            <person name="Cheng J.-F."/>
            <person name="Burkart M.D."/>
            <person name="Woyke T."/>
        </authorList>
    </citation>
    <scope>NUCLEOTIDE SEQUENCE</scope>
    <source>
        <strain evidence="1">Df01</strain>
    </source>
</reference>
<keyword evidence="2" id="KW-1185">Reference proteome</keyword>
<dbReference type="EMBL" id="JANQAO010000003">
    <property type="protein sequence ID" value="MDM5147774.1"/>
    <property type="molecule type" value="Genomic_DNA"/>
</dbReference>
<gene>
    <name evidence="1" type="ORF">NQX30_05255</name>
</gene>
<protein>
    <submittedName>
        <fullName evidence="1">VWA domain-containing protein</fullName>
    </submittedName>
</protein>
<dbReference type="Pfam" id="PF05762">
    <property type="entry name" value="VWA_CoxE"/>
    <property type="match status" value="1"/>
</dbReference>
<dbReference type="InterPro" id="IPR036465">
    <property type="entry name" value="vWFA_dom_sf"/>
</dbReference>
<organism evidence="1 2">
    <name type="scientific">Candidatus Doriopsillibacter californiensis</name>
    <dbReference type="NCBI Taxonomy" id="2970740"/>
    <lineage>
        <taxon>Bacteria</taxon>
        <taxon>Pseudomonadati</taxon>
        <taxon>Pseudomonadota</taxon>
        <taxon>Gammaproteobacteria</taxon>
        <taxon>Candidatus Tethybacterales</taxon>
        <taxon>Candidatus Persebacteraceae</taxon>
        <taxon>Candidatus Doriopsillibacter</taxon>
    </lineage>
</organism>